<dbReference type="EMBL" id="CP089291">
    <property type="protein sequence ID" value="UOF88955.1"/>
    <property type="molecule type" value="Genomic_DNA"/>
</dbReference>
<keyword evidence="4" id="KW-1185">Reference proteome</keyword>
<dbReference type="Gene3D" id="3.40.309.10">
    <property type="entry name" value="Aldehyde Dehydrogenase, Chain A, domain 2"/>
    <property type="match status" value="1"/>
</dbReference>
<dbReference type="InterPro" id="IPR016161">
    <property type="entry name" value="Ald_DH/histidinol_DH"/>
</dbReference>
<reference evidence="3" key="1">
    <citation type="submission" date="2021-12" db="EMBL/GenBank/DDBJ databases">
        <title>Alicyclobacillaceae gen. nov., sp. nov., isolated from chalcocite enrichment system.</title>
        <authorList>
            <person name="Jiang Z."/>
        </authorList>
    </citation>
    <scope>NUCLEOTIDE SEQUENCE</scope>
    <source>
        <strain evidence="3">MYW30-H2</strain>
    </source>
</reference>
<dbReference type="Proteomes" id="UP000830167">
    <property type="component" value="Chromosome"/>
</dbReference>
<dbReference type="SUPFAM" id="SSF53720">
    <property type="entry name" value="ALDH-like"/>
    <property type="match status" value="1"/>
</dbReference>
<proteinExistence type="predicted"/>
<dbReference type="Gene3D" id="3.40.605.10">
    <property type="entry name" value="Aldehyde Dehydrogenase, Chain A, domain 1"/>
    <property type="match status" value="1"/>
</dbReference>
<dbReference type="PANTHER" id="PTHR11699">
    <property type="entry name" value="ALDEHYDE DEHYDROGENASE-RELATED"/>
    <property type="match status" value="1"/>
</dbReference>
<accession>A0ABY4CEP7</accession>
<dbReference type="InterPro" id="IPR016163">
    <property type="entry name" value="Ald_DH_C"/>
</dbReference>
<name>A0ABY4CEP7_9BACL</name>
<keyword evidence="1" id="KW-0560">Oxidoreductase</keyword>
<evidence type="ECO:0000259" key="2">
    <source>
        <dbReference type="Pfam" id="PF00171"/>
    </source>
</evidence>
<evidence type="ECO:0000313" key="3">
    <source>
        <dbReference type="EMBL" id="UOF88955.1"/>
    </source>
</evidence>
<sequence>MEKSIQQEFVQKVVNLMGNLRLGSGIENLDVGPIISEKQLRRIENYMQVAAEEGCTILIGGSRSKELKNGYFFEPTVIDSLPPNSRLAQEEIFGPVLVVLPFETIEEALRLANNTAYGLVTGIWTTNIHKAHWLTNRVRSGQVFVNNYGAGGGVEMTFGGYGKSGFGREKGLEALKFYTQVKNVAIKIGN</sequence>
<dbReference type="Pfam" id="PF00171">
    <property type="entry name" value="Aldedh"/>
    <property type="match status" value="1"/>
</dbReference>
<dbReference type="InterPro" id="IPR015590">
    <property type="entry name" value="Aldehyde_DH_dom"/>
</dbReference>
<feature type="domain" description="Aldehyde dehydrogenase" evidence="2">
    <location>
        <begin position="2"/>
        <end position="184"/>
    </location>
</feature>
<protein>
    <submittedName>
        <fullName evidence="3">Aldehyde dehydrogenase family protein</fullName>
    </submittedName>
</protein>
<evidence type="ECO:0000256" key="1">
    <source>
        <dbReference type="ARBA" id="ARBA00023002"/>
    </source>
</evidence>
<gene>
    <name evidence="3" type="ORF">LSG31_13580</name>
</gene>
<evidence type="ECO:0000313" key="4">
    <source>
        <dbReference type="Proteomes" id="UP000830167"/>
    </source>
</evidence>
<dbReference type="InterPro" id="IPR016162">
    <property type="entry name" value="Ald_DH_N"/>
</dbReference>
<organism evidence="3 4">
    <name type="scientific">Fodinisporobacter ferrooxydans</name>
    <dbReference type="NCBI Taxonomy" id="2901836"/>
    <lineage>
        <taxon>Bacteria</taxon>
        <taxon>Bacillati</taxon>
        <taxon>Bacillota</taxon>
        <taxon>Bacilli</taxon>
        <taxon>Bacillales</taxon>
        <taxon>Alicyclobacillaceae</taxon>
        <taxon>Fodinisporobacter</taxon>
    </lineage>
</organism>